<dbReference type="RefSeq" id="WP_003688163.1">
    <property type="nucleotide sequence ID" value="NZ_AKKT01000046.1"/>
</dbReference>
<sequence>MHNSDIVISINDEKYTNIELEYSALLTASDNPYLKNDDIICIAKLKKNKLDYIKEKDIVAFTSRDEGFLFHLYRVENLNKLEFQFHPLSDFLSKESFILKKADLEDSALIGKVLYTINRLNNALFINLSYDESPN</sequence>
<dbReference type="PATRIC" id="fig|1046596.6.peg.1421"/>
<name>J0L701_9LACO</name>
<comment type="caution">
    <text evidence="1">The sequence shown here is derived from an EMBL/GenBank/DDBJ whole genome shotgun (WGS) entry which is preliminary data.</text>
</comment>
<evidence type="ECO:0008006" key="3">
    <source>
        <dbReference type="Google" id="ProtNLM"/>
    </source>
</evidence>
<dbReference type="AlphaFoldDB" id="J0L701"/>
<proteinExistence type="predicted"/>
<evidence type="ECO:0000313" key="1">
    <source>
        <dbReference type="EMBL" id="KRN09216.1"/>
    </source>
</evidence>
<protein>
    <recommendedName>
        <fullName evidence="3">Peptidase S24/S26A/S26B/S26C domain-containing protein</fullName>
    </recommendedName>
</protein>
<dbReference type="Proteomes" id="UP000050898">
    <property type="component" value="Unassembled WGS sequence"/>
</dbReference>
<organism evidence="1 2">
    <name type="scientific">Liquorilactobacillus mali KCTC 3596 = DSM 20444</name>
    <dbReference type="NCBI Taxonomy" id="1046596"/>
    <lineage>
        <taxon>Bacteria</taxon>
        <taxon>Bacillati</taxon>
        <taxon>Bacillota</taxon>
        <taxon>Bacilli</taxon>
        <taxon>Lactobacillales</taxon>
        <taxon>Lactobacillaceae</taxon>
        <taxon>Liquorilactobacillus</taxon>
    </lineage>
</organism>
<reference evidence="1 2" key="1">
    <citation type="journal article" date="2015" name="Genome Announc.">
        <title>Expanding the biotechnology potential of lactobacilli through comparative genomics of 213 strains and associated genera.</title>
        <authorList>
            <person name="Sun Z."/>
            <person name="Harris H.M."/>
            <person name="McCann A."/>
            <person name="Guo C."/>
            <person name="Argimon S."/>
            <person name="Zhang W."/>
            <person name="Yang X."/>
            <person name="Jeffery I.B."/>
            <person name="Cooney J.C."/>
            <person name="Kagawa T.F."/>
            <person name="Liu W."/>
            <person name="Song Y."/>
            <person name="Salvetti E."/>
            <person name="Wrobel A."/>
            <person name="Rasinkangas P."/>
            <person name="Parkhill J."/>
            <person name="Rea M.C."/>
            <person name="O'Sullivan O."/>
            <person name="Ritari J."/>
            <person name="Douillard F.P."/>
            <person name="Paul Ross R."/>
            <person name="Yang R."/>
            <person name="Briner A.E."/>
            <person name="Felis G.E."/>
            <person name="de Vos W.M."/>
            <person name="Barrangou R."/>
            <person name="Klaenhammer T.R."/>
            <person name="Caufield P.W."/>
            <person name="Cui Y."/>
            <person name="Zhang H."/>
            <person name="O'Toole P.W."/>
        </authorList>
    </citation>
    <scope>NUCLEOTIDE SEQUENCE [LARGE SCALE GENOMIC DNA]</scope>
    <source>
        <strain evidence="1 2">DSM 20444</strain>
    </source>
</reference>
<dbReference type="GeneID" id="98315971"/>
<gene>
    <name evidence="1" type="ORF">FD00_GL001339</name>
</gene>
<keyword evidence="2" id="KW-1185">Reference proteome</keyword>
<dbReference type="OrthoDB" id="194368at2"/>
<evidence type="ECO:0000313" key="2">
    <source>
        <dbReference type="Proteomes" id="UP000050898"/>
    </source>
</evidence>
<dbReference type="EMBL" id="AYYH01000031">
    <property type="protein sequence ID" value="KRN09216.1"/>
    <property type="molecule type" value="Genomic_DNA"/>
</dbReference>
<accession>J0L701</accession>